<keyword evidence="5 7" id="KW-0472">Membrane</keyword>
<feature type="transmembrane region" description="Helical" evidence="7">
    <location>
        <begin position="256"/>
        <end position="278"/>
    </location>
</feature>
<comment type="subcellular location">
    <subcellularLocation>
        <location evidence="1">Cell membrane</location>
        <topology evidence="1">Multi-pass membrane protein</topology>
    </subcellularLocation>
</comment>
<evidence type="ECO:0000256" key="1">
    <source>
        <dbReference type="ARBA" id="ARBA00004651"/>
    </source>
</evidence>
<feature type="compositionally biased region" description="Basic residues" evidence="6">
    <location>
        <begin position="64"/>
        <end position="76"/>
    </location>
</feature>
<feature type="compositionally biased region" description="Low complexity" evidence="6">
    <location>
        <begin position="43"/>
        <end position="53"/>
    </location>
</feature>
<dbReference type="EMBL" id="VBPA01000131">
    <property type="protein sequence ID" value="TMQ71339.1"/>
    <property type="molecule type" value="Genomic_DNA"/>
</dbReference>
<protein>
    <recommendedName>
        <fullName evidence="8">Single cache domain-containing protein</fullName>
    </recommendedName>
</protein>
<proteinExistence type="predicted"/>
<feature type="domain" description="Single cache" evidence="8">
    <location>
        <begin position="115"/>
        <end position="250"/>
    </location>
</feature>
<dbReference type="Proteomes" id="UP000319836">
    <property type="component" value="Unassembled WGS sequence"/>
</dbReference>
<comment type="caution">
    <text evidence="9">The sequence shown here is derived from an EMBL/GenBank/DDBJ whole genome shotgun (WGS) entry which is preliminary data.</text>
</comment>
<evidence type="ECO:0000313" key="10">
    <source>
        <dbReference type="Proteomes" id="UP000319836"/>
    </source>
</evidence>
<keyword evidence="2" id="KW-1003">Cell membrane</keyword>
<dbReference type="InterPro" id="IPR033463">
    <property type="entry name" value="sCache_3"/>
</dbReference>
<evidence type="ECO:0000313" key="9">
    <source>
        <dbReference type="EMBL" id="TMQ71339.1"/>
    </source>
</evidence>
<feature type="compositionally biased region" description="Basic and acidic residues" evidence="6">
    <location>
        <begin position="10"/>
        <end position="27"/>
    </location>
</feature>
<feature type="region of interest" description="Disordered" evidence="6">
    <location>
        <begin position="1"/>
        <end position="76"/>
    </location>
</feature>
<evidence type="ECO:0000256" key="6">
    <source>
        <dbReference type="SAM" id="MobiDB-lite"/>
    </source>
</evidence>
<feature type="transmembrane region" description="Helical" evidence="7">
    <location>
        <begin position="88"/>
        <end position="111"/>
    </location>
</feature>
<gene>
    <name evidence="9" type="ORF">E6K80_05860</name>
</gene>
<evidence type="ECO:0000256" key="5">
    <source>
        <dbReference type="ARBA" id="ARBA00023136"/>
    </source>
</evidence>
<accession>A0A538U6L5</accession>
<name>A0A538U6L5_UNCEI</name>
<evidence type="ECO:0000256" key="7">
    <source>
        <dbReference type="SAM" id="Phobius"/>
    </source>
</evidence>
<evidence type="ECO:0000259" key="8">
    <source>
        <dbReference type="Pfam" id="PF17203"/>
    </source>
</evidence>
<keyword evidence="3 7" id="KW-0812">Transmembrane</keyword>
<dbReference type="Pfam" id="PF17203">
    <property type="entry name" value="sCache_3_2"/>
    <property type="match status" value="1"/>
</dbReference>
<feature type="non-terminal residue" evidence="9">
    <location>
        <position position="282"/>
    </location>
</feature>
<organism evidence="9 10">
    <name type="scientific">Eiseniibacteriota bacterium</name>
    <dbReference type="NCBI Taxonomy" id="2212470"/>
    <lineage>
        <taxon>Bacteria</taxon>
        <taxon>Candidatus Eiseniibacteriota</taxon>
    </lineage>
</organism>
<reference evidence="9 10" key="1">
    <citation type="journal article" date="2019" name="Nat. Microbiol.">
        <title>Mediterranean grassland soil C-N compound turnover is dependent on rainfall and depth, and is mediated by genomically divergent microorganisms.</title>
        <authorList>
            <person name="Diamond S."/>
            <person name="Andeer P.F."/>
            <person name="Li Z."/>
            <person name="Crits-Christoph A."/>
            <person name="Burstein D."/>
            <person name="Anantharaman K."/>
            <person name="Lane K.R."/>
            <person name="Thomas B.C."/>
            <person name="Pan C."/>
            <person name="Northen T.R."/>
            <person name="Banfield J.F."/>
        </authorList>
    </citation>
    <scope>NUCLEOTIDE SEQUENCE [LARGE SCALE GENOMIC DNA]</scope>
    <source>
        <strain evidence="9">WS_10</strain>
    </source>
</reference>
<evidence type="ECO:0000256" key="3">
    <source>
        <dbReference type="ARBA" id="ARBA00022692"/>
    </source>
</evidence>
<evidence type="ECO:0000256" key="4">
    <source>
        <dbReference type="ARBA" id="ARBA00022989"/>
    </source>
</evidence>
<dbReference type="GO" id="GO:0005886">
    <property type="term" value="C:plasma membrane"/>
    <property type="evidence" value="ECO:0007669"/>
    <property type="project" value="UniProtKB-SubCell"/>
</dbReference>
<keyword evidence="4 7" id="KW-1133">Transmembrane helix</keyword>
<sequence length="282" mass="30112">MGAGVVDAPRLSEGRRVPEARVPDARHGALRRRAPHRGGLDVGARAAGRSQGSAHDRVSGARARAARSRARDRRRPAVKRGGRAVISIRWVVTGVAVALVVASVLSVGAVAERTMRRTLSREIETRLLLEARNLALTSSGALLSEFPELTLVPVVKKMQAERPELAFVVVVDHLGRIQGHADPRRLDQPYAPPADLAPTPSAMALQPGERLLADGRLLVVESPVSYPKGPLLGRAVVAMRRDYVEAAVSAGRRSQFLFLGGLLLAAVTMVLVLLGGLLRPIA</sequence>
<dbReference type="AlphaFoldDB" id="A0A538U6L5"/>
<evidence type="ECO:0000256" key="2">
    <source>
        <dbReference type="ARBA" id="ARBA00022475"/>
    </source>
</evidence>